<feature type="transmembrane region" description="Helical" evidence="1">
    <location>
        <begin position="66"/>
        <end position="84"/>
    </location>
</feature>
<feature type="transmembrane region" description="Helical" evidence="1">
    <location>
        <begin position="204"/>
        <end position="223"/>
    </location>
</feature>
<proteinExistence type="predicted"/>
<feature type="transmembrane region" description="Helical" evidence="1">
    <location>
        <begin position="271"/>
        <end position="290"/>
    </location>
</feature>
<organism evidence="2 3">
    <name type="scientific">Acidiphilium rubrum</name>
    <dbReference type="NCBI Taxonomy" id="526"/>
    <lineage>
        <taxon>Bacteria</taxon>
        <taxon>Pseudomonadati</taxon>
        <taxon>Pseudomonadota</taxon>
        <taxon>Alphaproteobacteria</taxon>
        <taxon>Acetobacterales</taxon>
        <taxon>Acidocellaceae</taxon>
        <taxon>Acidiphilium</taxon>
    </lineage>
</organism>
<evidence type="ECO:0000313" key="2">
    <source>
        <dbReference type="EMBL" id="SIQ65360.1"/>
    </source>
</evidence>
<feature type="transmembrane region" description="Helical" evidence="1">
    <location>
        <begin position="26"/>
        <end position="46"/>
    </location>
</feature>
<dbReference type="Proteomes" id="UP000186308">
    <property type="component" value="Unassembled WGS sequence"/>
</dbReference>
<feature type="transmembrane region" description="Helical" evidence="1">
    <location>
        <begin position="142"/>
        <end position="162"/>
    </location>
</feature>
<feature type="transmembrane region" description="Helical" evidence="1">
    <location>
        <begin position="302"/>
        <end position="321"/>
    </location>
</feature>
<comment type="caution">
    <text evidence="2">The sequence shown here is derived from an EMBL/GenBank/DDBJ whole genome shotgun (WGS) entry which is preliminary data.</text>
</comment>
<keyword evidence="1" id="KW-0812">Transmembrane</keyword>
<dbReference type="EMBL" id="FTNE01000007">
    <property type="protein sequence ID" value="SIQ65360.1"/>
    <property type="molecule type" value="Genomic_DNA"/>
</dbReference>
<keyword evidence="3" id="KW-1185">Reference proteome</keyword>
<gene>
    <name evidence="2" type="ORF">SAMN05421828_107120</name>
</gene>
<keyword evidence="1" id="KW-1133">Transmembrane helix</keyword>
<accession>A0A8G2CK31</accession>
<evidence type="ECO:0000313" key="3">
    <source>
        <dbReference type="Proteomes" id="UP000186308"/>
    </source>
</evidence>
<sequence length="375" mass="39552">MSRLTLIRWRYHARANRLRALAQRGWRLLPIGVAAIILLIYATLWLQSLIHQLAGTSTEPSQRAAITNLACLALGLVAGSIATAQDRAALTTSFLAIQPWPDHARRDAILLSLLSRLATGTALIALALRLGAPAAGIPERCLPLATALFSAGFIAGCALNAVTQSRPRSARQPAPQATIWLAPLDHAAPRWAGWWTLASRRRRIAVLSAGSLAASLSIAEAAAHGAHPVMLAPIIATLGPLLMLIGATSCTPLLSPVLRTSPIPYHRAATAMFRLPASLAAAWFALFAIADLSLDLIRPRPLAGAGAAALLFGLGYVLAALSIPGSAGLALGFYLTALMLAADQYAALQNLAFLILYALLIILMLRARAAFRAGR</sequence>
<dbReference type="RefSeq" id="WP_029313205.1">
    <property type="nucleotide sequence ID" value="NZ_FTNE01000007.1"/>
</dbReference>
<name>A0A8G2CK31_ACIRU</name>
<protein>
    <submittedName>
        <fullName evidence="2">Uncharacterized protein</fullName>
    </submittedName>
</protein>
<feature type="transmembrane region" description="Helical" evidence="1">
    <location>
        <begin position="352"/>
        <end position="371"/>
    </location>
</feature>
<evidence type="ECO:0000256" key="1">
    <source>
        <dbReference type="SAM" id="Phobius"/>
    </source>
</evidence>
<reference evidence="2 3" key="1">
    <citation type="submission" date="2017-01" db="EMBL/GenBank/DDBJ databases">
        <authorList>
            <person name="Varghese N."/>
            <person name="Submissions S."/>
        </authorList>
    </citation>
    <scope>NUCLEOTIDE SEQUENCE [LARGE SCALE GENOMIC DNA]</scope>
    <source>
        <strain evidence="2 3">ATCC 35905</strain>
    </source>
</reference>
<keyword evidence="1" id="KW-0472">Membrane</keyword>
<dbReference type="AlphaFoldDB" id="A0A8G2CK31"/>
<feature type="transmembrane region" description="Helical" evidence="1">
    <location>
        <begin position="229"/>
        <end position="250"/>
    </location>
</feature>
<feature type="transmembrane region" description="Helical" evidence="1">
    <location>
        <begin position="108"/>
        <end position="130"/>
    </location>
</feature>